<reference evidence="2" key="1">
    <citation type="submission" date="2023-06" db="EMBL/GenBank/DDBJ databases">
        <title>Deciphering the underlying mechanisms mediating the transmission of blaNDM gene from human to animals in China.</title>
        <authorList>
            <person name="Chen K."/>
            <person name="Chen S."/>
        </authorList>
    </citation>
    <scope>NUCLEOTIDE SEQUENCE</scope>
    <source>
        <strain evidence="2">1199</strain>
    </source>
</reference>
<dbReference type="GO" id="GO:0003677">
    <property type="term" value="F:DNA binding"/>
    <property type="evidence" value="ECO:0007669"/>
    <property type="project" value="TreeGrafter"/>
</dbReference>
<proteinExistence type="predicted"/>
<dbReference type="PROSITE" id="PS50987">
    <property type="entry name" value="HTH_ARSR_2"/>
    <property type="match status" value="1"/>
</dbReference>
<dbReference type="EMBL" id="JAOVKC010000764">
    <property type="protein sequence ID" value="MCV5625739.1"/>
    <property type="molecule type" value="Genomic_DNA"/>
</dbReference>
<dbReference type="PANTHER" id="PTHR39168:SF1">
    <property type="entry name" value="TRANSCRIPTIONAL REGULATORY PROTEIN"/>
    <property type="match status" value="1"/>
</dbReference>
<dbReference type="InterPro" id="IPR036388">
    <property type="entry name" value="WH-like_DNA-bd_sf"/>
</dbReference>
<feature type="non-terminal residue" evidence="2">
    <location>
        <position position="98"/>
    </location>
</feature>
<dbReference type="Pfam" id="PF01022">
    <property type="entry name" value="HTH_5"/>
    <property type="match status" value="1"/>
</dbReference>
<feature type="non-terminal residue" evidence="2">
    <location>
        <position position="1"/>
    </location>
</feature>
<dbReference type="InterPro" id="IPR052543">
    <property type="entry name" value="HTH_Metal-responsive_Reg"/>
</dbReference>
<dbReference type="AlphaFoldDB" id="A0AAP3A3R7"/>
<dbReference type="GO" id="GO:0032791">
    <property type="term" value="F:lead ion binding"/>
    <property type="evidence" value="ECO:0007669"/>
    <property type="project" value="TreeGrafter"/>
</dbReference>
<protein>
    <submittedName>
        <fullName evidence="2">Helix-turn-helix domain-containing protein</fullName>
    </submittedName>
</protein>
<dbReference type="GO" id="GO:0097063">
    <property type="term" value="F:cadmium ion sensor activity"/>
    <property type="evidence" value="ECO:0007669"/>
    <property type="project" value="TreeGrafter"/>
</dbReference>
<dbReference type="GO" id="GO:0046686">
    <property type="term" value="P:response to cadmium ion"/>
    <property type="evidence" value="ECO:0007669"/>
    <property type="project" value="TreeGrafter"/>
</dbReference>
<comment type="caution">
    <text evidence="2">The sequence shown here is derived from an EMBL/GenBank/DDBJ whole genome shotgun (WGS) entry which is preliminary data.</text>
</comment>
<sequence length="98" mass="10547">ILSALMDGRAWTATELSSVANISASTASSHLSKLLDCQLITVVAQGKHRYFRLAGKDIAELMESMMGISLNHGVHAKVSTPVHLRKARTCSDHFAGEV</sequence>
<dbReference type="SMART" id="SM00418">
    <property type="entry name" value="HTH_ARSR"/>
    <property type="match status" value="1"/>
</dbReference>
<organism evidence="2 3">
    <name type="scientific">Escherichia coli</name>
    <dbReference type="NCBI Taxonomy" id="562"/>
    <lineage>
        <taxon>Bacteria</taxon>
        <taxon>Pseudomonadati</taxon>
        <taxon>Pseudomonadota</taxon>
        <taxon>Gammaproteobacteria</taxon>
        <taxon>Enterobacterales</taxon>
        <taxon>Enterobacteriaceae</taxon>
        <taxon>Escherichia</taxon>
    </lineage>
</organism>
<name>A0AAP3A3R7_ECOLX</name>
<evidence type="ECO:0000313" key="3">
    <source>
        <dbReference type="Proteomes" id="UP001208624"/>
    </source>
</evidence>
<dbReference type="InterPro" id="IPR036390">
    <property type="entry name" value="WH_DNA-bd_sf"/>
</dbReference>
<dbReference type="GO" id="GO:0010288">
    <property type="term" value="P:response to lead ion"/>
    <property type="evidence" value="ECO:0007669"/>
    <property type="project" value="TreeGrafter"/>
</dbReference>
<dbReference type="CDD" id="cd00090">
    <property type="entry name" value="HTH_ARSR"/>
    <property type="match status" value="1"/>
</dbReference>
<dbReference type="Gene3D" id="1.10.10.10">
    <property type="entry name" value="Winged helix-like DNA-binding domain superfamily/Winged helix DNA-binding domain"/>
    <property type="match status" value="1"/>
</dbReference>
<gene>
    <name evidence="2" type="ORF">OFN31_29290</name>
</gene>
<dbReference type="Proteomes" id="UP001208624">
    <property type="component" value="Unassembled WGS sequence"/>
</dbReference>
<evidence type="ECO:0000259" key="1">
    <source>
        <dbReference type="PROSITE" id="PS50987"/>
    </source>
</evidence>
<dbReference type="PANTHER" id="PTHR39168">
    <property type="entry name" value="TRANSCRIPTIONAL REGULATOR-RELATED"/>
    <property type="match status" value="1"/>
</dbReference>
<feature type="domain" description="HTH arsR-type" evidence="1">
    <location>
        <begin position="1"/>
        <end position="73"/>
    </location>
</feature>
<evidence type="ECO:0000313" key="2">
    <source>
        <dbReference type="EMBL" id="MCV5625739.1"/>
    </source>
</evidence>
<dbReference type="SUPFAM" id="SSF46785">
    <property type="entry name" value="Winged helix' DNA-binding domain"/>
    <property type="match status" value="1"/>
</dbReference>
<dbReference type="GO" id="GO:0003700">
    <property type="term" value="F:DNA-binding transcription factor activity"/>
    <property type="evidence" value="ECO:0007669"/>
    <property type="project" value="InterPro"/>
</dbReference>
<dbReference type="InterPro" id="IPR011991">
    <property type="entry name" value="ArsR-like_HTH"/>
</dbReference>
<dbReference type="InterPro" id="IPR001845">
    <property type="entry name" value="HTH_ArsR_DNA-bd_dom"/>
</dbReference>
<accession>A0AAP3A3R7</accession>